<dbReference type="InterPro" id="IPR027417">
    <property type="entry name" value="P-loop_NTPase"/>
</dbReference>
<gene>
    <name evidence="3" type="ORF">FIB18_13730</name>
    <name evidence="2" type="ORF">GGQ79_003368</name>
</gene>
<dbReference type="EMBL" id="JACIEX010000007">
    <property type="protein sequence ID" value="MBB4094833.1"/>
    <property type="molecule type" value="Genomic_DNA"/>
</dbReference>
<dbReference type="AlphaFoldDB" id="A0A5C5CJ00"/>
<dbReference type="RefSeq" id="WP_140021259.1">
    <property type="nucleotide sequence ID" value="NZ_JACIEX010000007.1"/>
</dbReference>
<keyword evidence="3" id="KW-0547">Nucleotide-binding</keyword>
<evidence type="ECO:0000313" key="3">
    <source>
        <dbReference type="EMBL" id="TNV11238.1"/>
    </source>
</evidence>
<protein>
    <submittedName>
        <fullName evidence="3">ATP-binding protein</fullName>
    </submittedName>
    <submittedName>
        <fullName evidence="2">Exodeoxyribonuclease-5</fullName>
        <ecNumber evidence="2">3.1.11.5</ecNumber>
    </submittedName>
</protein>
<sequence>MTVWSPQQNEALSTAGAWLRIRHQPTFYLAGFAGAGKSTLAMHLASYAKGDVAFAAFTGKAARVMRSKGCRGAKTIHALIYNTEVNESTGEVRVTLKDPGALDKYGLIVIDECSMVNEEMGKDLLSFGRPVLVLGDPAQLPPVSGGGYFTARKPDYMLTEVHRQAAESPILRLATEIREGRYKGDEINADGLIVTSRKNLDGQLVTEADVVIVGRNDTRQQYNRRLREIAGKTDPFPLTGEPLICLRNDRFAKIFNGDILTVGKKKVGKKSVQLWMDDPEGERPTTKVSVRKEFFEDDVAAAKLPFKEVRGTQQFTFGYAITCHKSQGSQWDKVCVFDQSHAFREDRDRWLYTAATRASVHLTLVV</sequence>
<dbReference type="Proteomes" id="UP000553980">
    <property type="component" value="Unassembled WGS sequence"/>
</dbReference>
<keyword evidence="5" id="KW-1185">Reference proteome</keyword>
<name>A0A5C5CJ00_9HYPH</name>
<evidence type="ECO:0000313" key="2">
    <source>
        <dbReference type="EMBL" id="MBB4094833.1"/>
    </source>
</evidence>
<keyword evidence="3" id="KW-0067">ATP-binding</keyword>
<dbReference type="Pfam" id="PF13604">
    <property type="entry name" value="AAA_30"/>
    <property type="match status" value="1"/>
</dbReference>
<evidence type="ECO:0000259" key="1">
    <source>
        <dbReference type="Pfam" id="PF13538"/>
    </source>
</evidence>
<reference evidence="3" key="2">
    <citation type="submission" date="2019-06" db="EMBL/GenBank/DDBJ databases">
        <authorList>
            <person name="Hu M."/>
        </authorList>
    </citation>
    <scope>NUCLEOTIDE SEQUENCE</scope>
    <source>
        <strain evidence="3">08RB2639</strain>
    </source>
</reference>
<dbReference type="EC" id="3.1.11.5" evidence="2"/>
<dbReference type="GO" id="GO:0005524">
    <property type="term" value="F:ATP binding"/>
    <property type="evidence" value="ECO:0007669"/>
    <property type="project" value="UniProtKB-KW"/>
</dbReference>
<keyword evidence="2" id="KW-0378">Hydrolase</keyword>
<dbReference type="EMBL" id="VEWK01000007">
    <property type="protein sequence ID" value="TNV11238.1"/>
    <property type="molecule type" value="Genomic_DNA"/>
</dbReference>
<dbReference type="CDD" id="cd18809">
    <property type="entry name" value="SF1_C_RecD"/>
    <property type="match status" value="1"/>
</dbReference>
<dbReference type="Gene3D" id="3.40.50.300">
    <property type="entry name" value="P-loop containing nucleotide triphosphate hydrolases"/>
    <property type="match status" value="2"/>
</dbReference>
<feature type="domain" description="UvrD-like helicase C-terminal" evidence="1">
    <location>
        <begin position="318"/>
        <end position="365"/>
    </location>
</feature>
<organism evidence="3 4">
    <name type="scientific">Brucella pecoris</name>
    <dbReference type="NCBI Taxonomy" id="867683"/>
    <lineage>
        <taxon>Bacteria</taxon>
        <taxon>Pseudomonadati</taxon>
        <taxon>Pseudomonadota</taxon>
        <taxon>Alphaproteobacteria</taxon>
        <taxon>Hyphomicrobiales</taxon>
        <taxon>Brucellaceae</taxon>
        <taxon>Brucella/Ochrobactrum group</taxon>
        <taxon>Brucella</taxon>
    </lineage>
</organism>
<dbReference type="Proteomes" id="UP000313390">
    <property type="component" value="Unassembled WGS sequence"/>
</dbReference>
<dbReference type="OrthoDB" id="1826980at2"/>
<evidence type="ECO:0000313" key="5">
    <source>
        <dbReference type="Proteomes" id="UP000553980"/>
    </source>
</evidence>
<dbReference type="Pfam" id="PF13538">
    <property type="entry name" value="UvrD_C_2"/>
    <property type="match status" value="1"/>
</dbReference>
<proteinExistence type="predicted"/>
<dbReference type="SUPFAM" id="SSF52540">
    <property type="entry name" value="P-loop containing nucleoside triphosphate hydrolases"/>
    <property type="match status" value="2"/>
</dbReference>
<dbReference type="InterPro" id="IPR027785">
    <property type="entry name" value="UvrD-like_helicase_C"/>
</dbReference>
<dbReference type="GO" id="GO:0008854">
    <property type="term" value="F:exodeoxyribonuclease V activity"/>
    <property type="evidence" value="ECO:0007669"/>
    <property type="project" value="UniProtKB-EC"/>
</dbReference>
<comment type="caution">
    <text evidence="3">The sequence shown here is derived from an EMBL/GenBank/DDBJ whole genome shotgun (WGS) entry which is preliminary data.</text>
</comment>
<accession>A0A5C5CJ00</accession>
<evidence type="ECO:0000313" key="4">
    <source>
        <dbReference type="Proteomes" id="UP000313390"/>
    </source>
</evidence>
<reference evidence="3 4" key="1">
    <citation type="journal article" date="2011" name="Int. J. Syst. Evol. Microbiol.">
        <title>Ochrobactrum pecoris sp. nov., isolated from farm animals.</title>
        <authorList>
            <person name="Kampfer P."/>
            <person name="Huber B."/>
            <person name="Busse H.J."/>
            <person name="Scholz H.C."/>
            <person name="Tomaso H."/>
            <person name="Hotzel H."/>
            <person name="Melzer F."/>
        </authorList>
    </citation>
    <scope>NUCLEOTIDE SEQUENCE [LARGE SCALE GENOMIC DNA]</scope>
    <source>
        <strain evidence="3 4">08RB2639</strain>
    </source>
</reference>
<reference evidence="2 5" key="3">
    <citation type="submission" date="2020-08" db="EMBL/GenBank/DDBJ databases">
        <title>Genomic Encyclopedia of Type Strains, Phase IV (KMG-IV): sequencing the most valuable type-strain genomes for metagenomic binning, comparative biology and taxonomic classification.</title>
        <authorList>
            <person name="Goeker M."/>
        </authorList>
    </citation>
    <scope>NUCLEOTIDE SEQUENCE [LARGE SCALE GENOMIC DNA]</scope>
    <source>
        <strain evidence="2 5">DSM 23868</strain>
    </source>
</reference>